<name>A0A0C1UBM7_9CLOT</name>
<proteinExistence type="predicted"/>
<evidence type="ECO:0000313" key="1">
    <source>
        <dbReference type="EMBL" id="KIE44950.1"/>
    </source>
</evidence>
<reference evidence="1 2" key="1">
    <citation type="journal article" date="2015" name="Infect. Genet. Evol.">
        <title>Genomic sequences of six botulinum neurotoxin-producing strains representing three clostridial species illustrate the mobility and diversity of botulinum neurotoxin genes.</title>
        <authorList>
            <person name="Smith T.J."/>
            <person name="Hill K.K."/>
            <person name="Xie G."/>
            <person name="Foley B.T."/>
            <person name="Williamson C.H."/>
            <person name="Foster J.T."/>
            <person name="Johnson S.L."/>
            <person name="Chertkov O."/>
            <person name="Teshima H."/>
            <person name="Gibbons H.S."/>
            <person name="Johnsky L.A."/>
            <person name="Karavis M.A."/>
            <person name="Smith L.A."/>
        </authorList>
    </citation>
    <scope>NUCLEOTIDE SEQUENCE [LARGE SCALE GENOMIC DNA]</scope>
    <source>
        <strain evidence="1 2">CDC 2741</strain>
    </source>
</reference>
<dbReference type="AlphaFoldDB" id="A0A0C1UBM7"/>
<gene>
    <name evidence="1" type="ORF">U732_596</name>
</gene>
<organism evidence="1 2">
    <name type="scientific">Clostridium argentinense CDC 2741</name>
    <dbReference type="NCBI Taxonomy" id="1418104"/>
    <lineage>
        <taxon>Bacteria</taxon>
        <taxon>Bacillati</taxon>
        <taxon>Bacillota</taxon>
        <taxon>Clostridia</taxon>
        <taxon>Eubacteriales</taxon>
        <taxon>Clostridiaceae</taxon>
        <taxon>Clostridium</taxon>
    </lineage>
</organism>
<comment type="caution">
    <text evidence="1">The sequence shown here is derived from an EMBL/GenBank/DDBJ whole genome shotgun (WGS) entry which is preliminary data.</text>
</comment>
<dbReference type="OrthoDB" id="1707431at2"/>
<protein>
    <submittedName>
        <fullName evidence="1">Uncharacterized protein</fullName>
    </submittedName>
</protein>
<dbReference type="STRING" id="29341.RSJ17_05780"/>
<dbReference type="EMBL" id="AYSO01000020">
    <property type="protein sequence ID" value="KIE44950.1"/>
    <property type="molecule type" value="Genomic_DNA"/>
</dbReference>
<keyword evidence="2" id="KW-1185">Reference proteome</keyword>
<dbReference type="Proteomes" id="UP000031366">
    <property type="component" value="Unassembled WGS sequence"/>
</dbReference>
<accession>A0A0C1UBM7</accession>
<evidence type="ECO:0000313" key="2">
    <source>
        <dbReference type="Proteomes" id="UP000031366"/>
    </source>
</evidence>
<sequence length="85" mass="10134">MKVVAQPIDMVAWFDSDGEIHPVKFRIVHETTEVVKINKVIWKEKEKLAGSLMMIFRCQSTINNREKIYEIKYDLNSCKWILFKM</sequence>
<dbReference type="RefSeq" id="WP_039636536.1">
    <property type="nucleotide sequence ID" value="NZ_AYSO01000020.1"/>
</dbReference>